<sequence>MQSGRHNFNNTMNFHSPHHQIDRFPAQNPPIYSSYGFQSRPSFQSHQHPKPPINPPPPTLPYDHGGYSDYEQRLRDEVIYLHSLWRRGPPQVQGHINNNTQSGFHFIEVRENSGIRGLNPSSIPLQIQNPHLKPLPTIPCKKKKNKKKKKPNKTQIVSDKEWPVDSKPTSPSPPGHGWGEFKTRTFPQTRPAPAQEQERVLAVRVHLKGLDSCIGFFKKSSDEGEEEEDDDDDEEEYDEEEVFEFFLMMFEEDEKLREYYKAKCENGEFYCLVCGVIVNKLGRKYKDCVALVQHSVTISKTKKKIAHRAYGRVLCKVLGWDIDRLPSLPSTLVGGANAVVETPLPQDNLPS</sequence>
<dbReference type="PANTHER" id="PTHR34546">
    <property type="entry name" value="OS06G0153600 PROTEIN"/>
    <property type="match status" value="1"/>
</dbReference>
<organism evidence="2">
    <name type="scientific">Opuntia streptacantha</name>
    <name type="common">Prickly pear cactus</name>
    <name type="synonym">Opuntia cardona</name>
    <dbReference type="NCBI Taxonomy" id="393608"/>
    <lineage>
        <taxon>Eukaryota</taxon>
        <taxon>Viridiplantae</taxon>
        <taxon>Streptophyta</taxon>
        <taxon>Embryophyta</taxon>
        <taxon>Tracheophyta</taxon>
        <taxon>Spermatophyta</taxon>
        <taxon>Magnoliopsida</taxon>
        <taxon>eudicotyledons</taxon>
        <taxon>Gunneridae</taxon>
        <taxon>Pentapetalae</taxon>
        <taxon>Caryophyllales</taxon>
        <taxon>Cactineae</taxon>
        <taxon>Cactaceae</taxon>
        <taxon>Opuntioideae</taxon>
        <taxon>Opuntia</taxon>
    </lineage>
</organism>
<dbReference type="PANTHER" id="PTHR34546:SF3">
    <property type="entry name" value="OS06G0153600 PROTEIN"/>
    <property type="match status" value="1"/>
</dbReference>
<feature type="region of interest" description="Disordered" evidence="1">
    <location>
        <begin position="1"/>
        <end position="66"/>
    </location>
</feature>
<feature type="compositionally biased region" description="Basic residues" evidence="1">
    <location>
        <begin position="140"/>
        <end position="152"/>
    </location>
</feature>
<protein>
    <submittedName>
        <fullName evidence="2">Uncharacterized protein</fullName>
    </submittedName>
</protein>
<feature type="compositionally biased region" description="Polar residues" evidence="1">
    <location>
        <begin position="35"/>
        <end position="46"/>
    </location>
</feature>
<feature type="compositionally biased region" description="Polar residues" evidence="1">
    <location>
        <begin position="1"/>
        <end position="14"/>
    </location>
</feature>
<dbReference type="AlphaFoldDB" id="A0A7C9E520"/>
<accession>A0A7C9E520</accession>
<evidence type="ECO:0000313" key="2">
    <source>
        <dbReference type="EMBL" id="MBA4653928.1"/>
    </source>
</evidence>
<feature type="region of interest" description="Disordered" evidence="1">
    <location>
        <begin position="128"/>
        <end position="179"/>
    </location>
</feature>
<proteinExistence type="predicted"/>
<reference evidence="2" key="2">
    <citation type="submission" date="2020-07" db="EMBL/GenBank/DDBJ databases">
        <authorList>
            <person name="Vera ALvarez R."/>
            <person name="Arias-Moreno D.M."/>
            <person name="Jimenez-Jacinto V."/>
            <person name="Jimenez-Bremont J.F."/>
            <person name="Swaminathan K."/>
            <person name="Moose S.P."/>
            <person name="Guerrero-Gonzalez M.L."/>
            <person name="Marino-Ramirez L."/>
            <person name="Landsman D."/>
            <person name="Rodriguez-Kessler M."/>
            <person name="Delgado-Sanchez P."/>
        </authorList>
    </citation>
    <scope>NUCLEOTIDE SEQUENCE</scope>
    <source>
        <tissue evidence="2">Cladode</tissue>
    </source>
</reference>
<evidence type="ECO:0000256" key="1">
    <source>
        <dbReference type="SAM" id="MobiDB-lite"/>
    </source>
</evidence>
<dbReference type="EMBL" id="GISG01181365">
    <property type="protein sequence ID" value="MBA4653928.1"/>
    <property type="molecule type" value="Transcribed_RNA"/>
</dbReference>
<name>A0A7C9E520_OPUST</name>
<reference evidence="2" key="1">
    <citation type="journal article" date="2013" name="J. Plant Res.">
        <title>Effect of fungi and light on seed germination of three Opuntia species from semiarid lands of central Mexico.</title>
        <authorList>
            <person name="Delgado-Sanchez P."/>
            <person name="Jimenez-Bremont J.F."/>
            <person name="Guerrero-Gonzalez Mde L."/>
            <person name="Flores J."/>
        </authorList>
    </citation>
    <scope>NUCLEOTIDE SEQUENCE</scope>
    <source>
        <tissue evidence="2">Cladode</tissue>
    </source>
</reference>
<feature type="compositionally biased region" description="Pro residues" evidence="1">
    <location>
        <begin position="50"/>
        <end position="60"/>
    </location>
</feature>